<keyword evidence="4" id="KW-1185">Reference proteome</keyword>
<dbReference type="PANTHER" id="PTHR43625">
    <property type="entry name" value="AFLATOXIN B1 ALDEHYDE REDUCTASE"/>
    <property type="match status" value="1"/>
</dbReference>
<feature type="domain" description="NADP-dependent oxidoreductase" evidence="2">
    <location>
        <begin position="14"/>
        <end position="304"/>
    </location>
</feature>
<comment type="caution">
    <text evidence="3">The sequence shown here is derived from an EMBL/GenBank/DDBJ whole genome shotgun (WGS) entry which is preliminary data.</text>
</comment>
<dbReference type="RefSeq" id="WP_133847227.1">
    <property type="nucleotide sequence ID" value="NZ_SNXZ01000001.1"/>
</dbReference>
<dbReference type="Pfam" id="PF00248">
    <property type="entry name" value="Aldo_ket_red"/>
    <property type="match status" value="1"/>
</dbReference>
<dbReference type="PANTHER" id="PTHR43625:SF40">
    <property type="entry name" value="ALDO-KETO REDUCTASE YAKC [NADP(+)]"/>
    <property type="match status" value="1"/>
</dbReference>
<organism evidence="3 4">
    <name type="scientific">Labedaea rhizosphaerae</name>
    <dbReference type="NCBI Taxonomy" id="598644"/>
    <lineage>
        <taxon>Bacteria</taxon>
        <taxon>Bacillati</taxon>
        <taxon>Actinomycetota</taxon>
        <taxon>Actinomycetes</taxon>
        <taxon>Pseudonocardiales</taxon>
        <taxon>Pseudonocardiaceae</taxon>
        <taxon>Labedaea</taxon>
    </lineage>
</organism>
<dbReference type="EMBL" id="SNXZ01000001">
    <property type="protein sequence ID" value="TDQ04303.1"/>
    <property type="molecule type" value="Genomic_DNA"/>
</dbReference>
<dbReference type="PRINTS" id="PR00069">
    <property type="entry name" value="ALDKETRDTASE"/>
</dbReference>
<reference evidence="3 4" key="1">
    <citation type="submission" date="2019-03" db="EMBL/GenBank/DDBJ databases">
        <title>Genomic Encyclopedia of Type Strains, Phase IV (KMG-IV): sequencing the most valuable type-strain genomes for metagenomic binning, comparative biology and taxonomic classification.</title>
        <authorList>
            <person name="Goeker M."/>
        </authorList>
    </citation>
    <scope>NUCLEOTIDE SEQUENCE [LARGE SCALE GENOMIC DNA]</scope>
    <source>
        <strain evidence="3 4">DSM 45361</strain>
    </source>
</reference>
<evidence type="ECO:0000256" key="1">
    <source>
        <dbReference type="ARBA" id="ARBA00023002"/>
    </source>
</evidence>
<dbReference type="SUPFAM" id="SSF51430">
    <property type="entry name" value="NAD(P)-linked oxidoreductase"/>
    <property type="match status" value="1"/>
</dbReference>
<protein>
    <submittedName>
        <fullName evidence="3">Aryl-alcohol dehydrogenase-like predicted oxidoreductase</fullName>
    </submittedName>
</protein>
<dbReference type="OrthoDB" id="9768793at2"/>
<dbReference type="InterPro" id="IPR020471">
    <property type="entry name" value="AKR"/>
</dbReference>
<accession>A0A4R6SMB4</accession>
<evidence type="ECO:0000259" key="2">
    <source>
        <dbReference type="Pfam" id="PF00248"/>
    </source>
</evidence>
<dbReference type="Proteomes" id="UP000295444">
    <property type="component" value="Unassembled WGS sequence"/>
</dbReference>
<dbReference type="InterPro" id="IPR050791">
    <property type="entry name" value="Aldo-Keto_reductase"/>
</dbReference>
<dbReference type="CDD" id="cd19076">
    <property type="entry name" value="AKR_AKR13A_13D"/>
    <property type="match status" value="1"/>
</dbReference>
<gene>
    <name evidence="3" type="ORF">EV186_101247</name>
</gene>
<dbReference type="InterPro" id="IPR036812">
    <property type="entry name" value="NAD(P)_OxRdtase_dom_sf"/>
</dbReference>
<keyword evidence="1" id="KW-0560">Oxidoreductase</keyword>
<dbReference type="GO" id="GO:0016491">
    <property type="term" value="F:oxidoreductase activity"/>
    <property type="evidence" value="ECO:0007669"/>
    <property type="project" value="UniProtKB-KW"/>
</dbReference>
<sequence>MDKRTLGALEVSALGLGCMGFSPQVYGPATDVESAETINRALDLGVTLLDTADMYGMGHNEELVGRTIAGRRDEVVLATKFGITGRDGAKLVVDSSPDYARKAVDASLGRLGLDHIDLYYLHRRNPDVPIEDTMGALAELVQAGKIRHIGLSEVNAQTLRAAHEVHPVTALQIEYSLFTRLDVDVDSTCRELGIGVVPYSPVGRGMLTSTVRSLDELAEDDFRRTLPQWQPENLPRNLALADKVRAVAEDMGATPVQVALAWLLAQGKHIVPIPGTRKIPNLEENVGAVDLTLTAEQKEAIEAAVPADQVAGERYPESGMASVGH</sequence>
<dbReference type="GO" id="GO:0005737">
    <property type="term" value="C:cytoplasm"/>
    <property type="evidence" value="ECO:0007669"/>
    <property type="project" value="TreeGrafter"/>
</dbReference>
<evidence type="ECO:0000313" key="3">
    <source>
        <dbReference type="EMBL" id="TDQ04303.1"/>
    </source>
</evidence>
<proteinExistence type="predicted"/>
<dbReference type="InterPro" id="IPR023210">
    <property type="entry name" value="NADP_OxRdtase_dom"/>
</dbReference>
<evidence type="ECO:0000313" key="4">
    <source>
        <dbReference type="Proteomes" id="UP000295444"/>
    </source>
</evidence>
<dbReference type="AlphaFoldDB" id="A0A4R6SMB4"/>
<dbReference type="Gene3D" id="3.20.20.100">
    <property type="entry name" value="NADP-dependent oxidoreductase domain"/>
    <property type="match status" value="1"/>
</dbReference>
<name>A0A4R6SMB4_LABRH</name>